<name>A0A9P7AM12_9AGAM</name>
<proteinExistence type="predicted"/>
<evidence type="ECO:0000259" key="2">
    <source>
        <dbReference type="Pfam" id="PF24883"/>
    </source>
</evidence>
<organism evidence="3 4">
    <name type="scientific">Suillus plorans</name>
    <dbReference type="NCBI Taxonomy" id="116603"/>
    <lineage>
        <taxon>Eukaryota</taxon>
        <taxon>Fungi</taxon>
        <taxon>Dikarya</taxon>
        <taxon>Basidiomycota</taxon>
        <taxon>Agaricomycotina</taxon>
        <taxon>Agaricomycetes</taxon>
        <taxon>Agaricomycetidae</taxon>
        <taxon>Boletales</taxon>
        <taxon>Suillineae</taxon>
        <taxon>Suillaceae</taxon>
        <taxon>Suillus</taxon>
    </lineage>
</organism>
<dbReference type="Proteomes" id="UP000719766">
    <property type="component" value="Unassembled WGS sequence"/>
</dbReference>
<dbReference type="GeneID" id="64592965"/>
<evidence type="ECO:0000256" key="1">
    <source>
        <dbReference type="ARBA" id="ARBA00022737"/>
    </source>
</evidence>
<feature type="domain" description="Nephrocystin 3-like N-terminal" evidence="2">
    <location>
        <begin position="9"/>
        <end position="112"/>
    </location>
</feature>
<evidence type="ECO:0000313" key="3">
    <source>
        <dbReference type="EMBL" id="KAG1791209.1"/>
    </source>
</evidence>
<reference evidence="3" key="1">
    <citation type="journal article" date="2020" name="New Phytol.">
        <title>Comparative genomics reveals dynamic genome evolution in host specialist ectomycorrhizal fungi.</title>
        <authorList>
            <person name="Lofgren L.A."/>
            <person name="Nguyen N.H."/>
            <person name="Vilgalys R."/>
            <person name="Ruytinx J."/>
            <person name="Liao H.L."/>
            <person name="Branco S."/>
            <person name="Kuo A."/>
            <person name="LaButti K."/>
            <person name="Lipzen A."/>
            <person name="Andreopoulos W."/>
            <person name="Pangilinan J."/>
            <person name="Riley R."/>
            <person name="Hundley H."/>
            <person name="Na H."/>
            <person name="Barry K."/>
            <person name="Grigoriev I.V."/>
            <person name="Stajich J.E."/>
            <person name="Kennedy P.G."/>
        </authorList>
    </citation>
    <scope>NUCLEOTIDE SEQUENCE</scope>
    <source>
        <strain evidence="3">S12</strain>
    </source>
</reference>
<evidence type="ECO:0000313" key="4">
    <source>
        <dbReference type="Proteomes" id="UP000719766"/>
    </source>
</evidence>
<dbReference type="AlphaFoldDB" id="A0A9P7AM12"/>
<protein>
    <recommendedName>
        <fullName evidence="2">Nephrocystin 3-like N-terminal domain-containing protein</fullName>
    </recommendedName>
</protein>
<dbReference type="InterPro" id="IPR056884">
    <property type="entry name" value="NPHP3-like_N"/>
</dbReference>
<comment type="caution">
    <text evidence="3">The sequence shown here is derived from an EMBL/GenBank/DDBJ whole genome shotgun (WGS) entry which is preliminary data.</text>
</comment>
<keyword evidence="4" id="KW-1185">Reference proteome</keyword>
<dbReference type="Pfam" id="PF24883">
    <property type="entry name" value="NPHP3_N"/>
    <property type="match status" value="1"/>
</dbReference>
<keyword evidence="1" id="KW-0677">Repeat</keyword>
<gene>
    <name evidence="3" type="ORF">HD556DRAFT_1273223</name>
</gene>
<sequence length="123" mass="14059">MVIFNRLTLGTFFFLRKHTKRSTTGHFFATLAYQLASNFPNVKEDVNRAIRDNPTVLDSSKSLCGQMMVLFRRPLWHLQLRLRNHPPPVFVVDALDASDECQPETVADLISSSGKHFVILNFP</sequence>
<dbReference type="EMBL" id="JABBWE010000044">
    <property type="protein sequence ID" value="KAG1791209.1"/>
    <property type="molecule type" value="Genomic_DNA"/>
</dbReference>
<accession>A0A9P7AM12</accession>
<dbReference type="OrthoDB" id="5967843at2759"/>
<dbReference type="RefSeq" id="XP_041158094.1">
    <property type="nucleotide sequence ID" value="XM_041299201.1"/>
</dbReference>